<evidence type="ECO:0000313" key="3">
    <source>
        <dbReference type="Proteomes" id="UP000620127"/>
    </source>
</evidence>
<dbReference type="InterPro" id="IPR001128">
    <property type="entry name" value="Cyt_P450"/>
</dbReference>
<dbReference type="CDD" id="cd11036">
    <property type="entry name" value="AknT-like"/>
    <property type="match status" value="1"/>
</dbReference>
<organism evidence="2 3">
    <name type="scientific">Undibacterium macrobrachii</name>
    <dbReference type="NCBI Taxonomy" id="1119058"/>
    <lineage>
        <taxon>Bacteria</taxon>
        <taxon>Pseudomonadati</taxon>
        <taxon>Pseudomonadota</taxon>
        <taxon>Betaproteobacteria</taxon>
        <taxon>Burkholderiales</taxon>
        <taxon>Oxalobacteraceae</taxon>
        <taxon>Undibacterium</taxon>
    </lineage>
</organism>
<dbReference type="Proteomes" id="UP000620127">
    <property type="component" value="Unassembled WGS sequence"/>
</dbReference>
<dbReference type="EMBL" id="BMYT01000002">
    <property type="protein sequence ID" value="GGX10837.1"/>
    <property type="molecule type" value="Genomic_DNA"/>
</dbReference>
<evidence type="ECO:0000313" key="2">
    <source>
        <dbReference type="EMBL" id="GGX10837.1"/>
    </source>
</evidence>
<proteinExistence type="inferred from homology"/>
<dbReference type="Pfam" id="PF00067">
    <property type="entry name" value="p450"/>
    <property type="match status" value="1"/>
</dbReference>
<dbReference type="Gene3D" id="1.10.630.10">
    <property type="entry name" value="Cytochrome P450"/>
    <property type="match status" value="1"/>
</dbReference>
<accession>A0ABQ2XDA2</accession>
<evidence type="ECO:0000256" key="1">
    <source>
        <dbReference type="ARBA" id="ARBA00010617"/>
    </source>
</evidence>
<name>A0ABQ2XDA2_9BURK</name>
<gene>
    <name evidence="2" type="primary">bioI</name>
    <name evidence="2" type="ORF">GCM10011282_16420</name>
</gene>
<dbReference type="PRINTS" id="PR00359">
    <property type="entry name" value="BP450"/>
</dbReference>
<protein>
    <submittedName>
        <fullName evidence="2">Biotin biosynthesis cytochrome P450</fullName>
    </submittedName>
</protein>
<dbReference type="PANTHER" id="PTHR46696:SF1">
    <property type="entry name" value="CYTOCHROME P450 YJIB-RELATED"/>
    <property type="match status" value="1"/>
</dbReference>
<sequence length="420" mass="46790">MVSELLLLDKSYTGTLQVSKDVPMPTIENPLTLASHANPYPHYRALRDLAALGYDPELKLWIASSAEVVQAILSSEVFVVRPPADKIPSNIRSGNAAEVFGYLVRMNEGVQHHIPKQVLQTSLRNINFSQHQSAAKELFQRLAGNFPLQSSAHINAWQMAFPVSLVAHLCGFSDDDLAQVVDWTRDFVACLSPLSTDEQIQNAHAAARELQTYFMELLRMSTASPLSFLARLQAEAESKGWHNSDAIIANLIGLLSQTYEATAGLIGNSIVTLHTQPQLREQLVAQPERITDFIAEVARYDPPVQNTRRFVTQDIEIAGQLLRADEAVLMLLAAANRDPQANRNPETFQLQRNDRYSFTFSHARHQCPGQALALSISALALSHVISHSTAERWQALEWQYRPSLNGRIPLFHESNTTEGK</sequence>
<comment type="caution">
    <text evidence="2">The sequence shown here is derived from an EMBL/GenBank/DDBJ whole genome shotgun (WGS) entry which is preliminary data.</text>
</comment>
<comment type="similarity">
    <text evidence="1">Belongs to the cytochrome P450 family.</text>
</comment>
<keyword evidence="3" id="KW-1185">Reference proteome</keyword>
<dbReference type="InterPro" id="IPR002397">
    <property type="entry name" value="Cyt_P450_B"/>
</dbReference>
<dbReference type="InterPro" id="IPR036396">
    <property type="entry name" value="Cyt_P450_sf"/>
</dbReference>
<reference evidence="3" key="1">
    <citation type="journal article" date="2019" name="Int. J. Syst. Evol. Microbiol.">
        <title>The Global Catalogue of Microorganisms (GCM) 10K type strain sequencing project: providing services to taxonomists for standard genome sequencing and annotation.</title>
        <authorList>
            <consortium name="The Broad Institute Genomics Platform"/>
            <consortium name="The Broad Institute Genome Sequencing Center for Infectious Disease"/>
            <person name="Wu L."/>
            <person name="Ma J."/>
        </authorList>
    </citation>
    <scope>NUCLEOTIDE SEQUENCE [LARGE SCALE GENOMIC DNA]</scope>
    <source>
        <strain evidence="3">KCTC 23916</strain>
    </source>
</reference>
<dbReference type="PANTHER" id="PTHR46696">
    <property type="entry name" value="P450, PUTATIVE (EUROFUNG)-RELATED"/>
    <property type="match status" value="1"/>
</dbReference>
<dbReference type="SUPFAM" id="SSF48264">
    <property type="entry name" value="Cytochrome P450"/>
    <property type="match status" value="1"/>
</dbReference>